<dbReference type="AlphaFoldDB" id="A0A6M4A871"/>
<dbReference type="Pfam" id="PF04314">
    <property type="entry name" value="PCuAC"/>
    <property type="match status" value="1"/>
</dbReference>
<dbReference type="InterPro" id="IPR007410">
    <property type="entry name" value="LpqE-like"/>
</dbReference>
<dbReference type="OrthoDB" id="9796962at2"/>
<keyword evidence="1" id="KW-0732">Signal</keyword>
<dbReference type="Gene3D" id="2.60.40.1890">
    <property type="entry name" value="PCu(A)C copper chaperone"/>
    <property type="match status" value="1"/>
</dbReference>
<keyword evidence="3" id="KW-1185">Reference proteome</keyword>
<dbReference type="PANTHER" id="PTHR36302:SF1">
    <property type="entry name" value="COPPER CHAPERONE PCU(A)C"/>
    <property type="match status" value="1"/>
</dbReference>
<reference evidence="2 3" key="1">
    <citation type="journal article" date="2019" name="Int. J. Syst. Evol. Microbiol.">
        <title>Undibacterium piscinae sp. nov., isolated from Korean shiner intestine.</title>
        <authorList>
            <person name="Lee S.Y."/>
            <person name="Kang W."/>
            <person name="Kim P.S."/>
            <person name="Kim H.S."/>
            <person name="Sung H."/>
            <person name="Shin N.R."/>
            <person name="Whon T.W."/>
            <person name="Yun J.H."/>
            <person name="Lee J.Y."/>
            <person name="Lee J.Y."/>
            <person name="Jung M.J."/>
            <person name="Jeong Y.S."/>
            <person name="Tak E.J."/>
            <person name="Han J.E."/>
            <person name="Hyun D.W."/>
            <person name="Kang M.S."/>
            <person name="Lee K.E."/>
            <person name="Lee B.H."/>
            <person name="Bae J.W."/>
        </authorList>
    </citation>
    <scope>NUCLEOTIDE SEQUENCE [LARGE SCALE GENOMIC DNA]</scope>
    <source>
        <strain evidence="2 3">S11R28</strain>
    </source>
</reference>
<protein>
    <submittedName>
        <fullName evidence="2">Copper chaperone PCu(A)C</fullName>
    </submittedName>
</protein>
<name>A0A6M4A871_9BURK</name>
<feature type="chain" id="PRO_5026685278" evidence="1">
    <location>
        <begin position="21"/>
        <end position="150"/>
    </location>
</feature>
<dbReference type="PANTHER" id="PTHR36302">
    <property type="entry name" value="BLR7088 PROTEIN"/>
    <property type="match status" value="1"/>
</dbReference>
<evidence type="ECO:0000313" key="2">
    <source>
        <dbReference type="EMBL" id="QJQ06747.1"/>
    </source>
</evidence>
<organism evidence="2 3">
    <name type="scientific">Undibacterium piscinae</name>
    <dbReference type="NCBI Taxonomy" id="2495591"/>
    <lineage>
        <taxon>Bacteria</taxon>
        <taxon>Pseudomonadati</taxon>
        <taxon>Pseudomonadota</taxon>
        <taxon>Betaproteobacteria</taxon>
        <taxon>Burkholderiales</taxon>
        <taxon>Oxalobacteraceae</taxon>
        <taxon>Undibacterium</taxon>
    </lineage>
</organism>
<dbReference type="InterPro" id="IPR036182">
    <property type="entry name" value="PCuAC_sf"/>
</dbReference>
<dbReference type="Proteomes" id="UP000274350">
    <property type="component" value="Chromosome"/>
</dbReference>
<dbReference type="InterPro" id="IPR058248">
    <property type="entry name" value="Lxx211020-like"/>
</dbReference>
<accession>A0A6M4A871</accession>
<evidence type="ECO:0000256" key="1">
    <source>
        <dbReference type="SAM" id="SignalP"/>
    </source>
</evidence>
<dbReference type="SUPFAM" id="SSF110087">
    <property type="entry name" value="DR1885-like metal-binding protein"/>
    <property type="match status" value="1"/>
</dbReference>
<proteinExistence type="predicted"/>
<dbReference type="EMBL" id="CP051152">
    <property type="protein sequence ID" value="QJQ06747.1"/>
    <property type="molecule type" value="Genomic_DNA"/>
</dbReference>
<evidence type="ECO:0000313" key="3">
    <source>
        <dbReference type="Proteomes" id="UP000274350"/>
    </source>
</evidence>
<dbReference type="KEGG" id="upi:EJG51_013845"/>
<sequence>MKKLLLSALLTLSFSSAAFAQVSVKEAWARATVPQQKVTGAFMQITSGKDMRLVEVRSPVAANVELHKMEMDGDVMKMRAVDELALPAGKMVELKPGSYHIMLMDLKAQVKEGDMLPVTLVVEGKDKKRENIEVQVVAKTMKPAASMHHH</sequence>
<feature type="signal peptide" evidence="1">
    <location>
        <begin position="1"/>
        <end position="20"/>
    </location>
</feature>
<gene>
    <name evidence="2" type="ORF">EJG51_013845</name>
</gene>